<evidence type="ECO:0000313" key="4">
    <source>
        <dbReference type="Proteomes" id="UP001156441"/>
    </source>
</evidence>
<feature type="chain" id="PRO_5045327179" description="DUF732 domain-containing protein" evidence="2">
    <location>
        <begin position="18"/>
        <end position="135"/>
    </location>
</feature>
<feature type="compositionally biased region" description="Low complexity" evidence="1">
    <location>
        <begin position="27"/>
        <end position="39"/>
    </location>
</feature>
<gene>
    <name evidence="3" type="ORF">JT362_15995</name>
</gene>
<reference evidence="3 4" key="1">
    <citation type="submission" date="2021-02" db="EMBL/GenBank/DDBJ databases">
        <title>Actinophytocola xerophila sp. nov., isolated from soil of cotton cropping field.</title>
        <authorList>
            <person name="Huang R."/>
            <person name="Chen X."/>
            <person name="Ge X."/>
            <person name="Liu W."/>
        </authorList>
    </citation>
    <scope>NUCLEOTIDE SEQUENCE [LARGE SCALE GENOMIC DNA]</scope>
    <source>
        <strain evidence="3 4">S1-96</strain>
    </source>
</reference>
<evidence type="ECO:0008006" key="5">
    <source>
        <dbReference type="Google" id="ProtNLM"/>
    </source>
</evidence>
<evidence type="ECO:0000256" key="2">
    <source>
        <dbReference type="SAM" id="SignalP"/>
    </source>
</evidence>
<dbReference type="Proteomes" id="UP001156441">
    <property type="component" value="Unassembled WGS sequence"/>
</dbReference>
<protein>
    <recommendedName>
        <fullName evidence="5">DUF732 domain-containing protein</fullName>
    </recommendedName>
</protein>
<comment type="caution">
    <text evidence="3">The sequence shown here is derived from an EMBL/GenBank/DDBJ whole genome shotgun (WGS) entry which is preliminary data.</text>
</comment>
<keyword evidence="2" id="KW-0732">Signal</keyword>
<evidence type="ECO:0000256" key="1">
    <source>
        <dbReference type="SAM" id="MobiDB-lite"/>
    </source>
</evidence>
<evidence type="ECO:0000313" key="3">
    <source>
        <dbReference type="EMBL" id="MCT2584624.1"/>
    </source>
</evidence>
<proteinExistence type="predicted"/>
<keyword evidence="4" id="KW-1185">Reference proteome</keyword>
<dbReference type="PROSITE" id="PS51257">
    <property type="entry name" value="PROKAR_LIPOPROTEIN"/>
    <property type="match status" value="1"/>
</dbReference>
<dbReference type="EMBL" id="JAFFZE010000012">
    <property type="protein sequence ID" value="MCT2584624.1"/>
    <property type="molecule type" value="Genomic_DNA"/>
</dbReference>
<feature type="region of interest" description="Disordered" evidence="1">
    <location>
        <begin position="23"/>
        <end position="46"/>
    </location>
</feature>
<sequence>MTRHIAAVVFGVLVLLAGCGSTGEQGTTSDSAPTTPSSAQPGVLGVPAKPDEATAVAYVADLEAIDPDIVHGKPDKAVSRGRDQCSSVAEWPDDQAKLVGLVQRRFISPDHPEGFDPDKSARILAVVRQYLCPSP</sequence>
<feature type="signal peptide" evidence="2">
    <location>
        <begin position="1"/>
        <end position="17"/>
    </location>
</feature>
<accession>A0ABT2J9T4</accession>
<dbReference type="RefSeq" id="WP_260192017.1">
    <property type="nucleotide sequence ID" value="NZ_JAFFZE010000012.1"/>
</dbReference>
<organism evidence="3 4">
    <name type="scientific">Actinophytocola gossypii</name>
    <dbReference type="NCBI Taxonomy" id="2812003"/>
    <lineage>
        <taxon>Bacteria</taxon>
        <taxon>Bacillati</taxon>
        <taxon>Actinomycetota</taxon>
        <taxon>Actinomycetes</taxon>
        <taxon>Pseudonocardiales</taxon>
        <taxon>Pseudonocardiaceae</taxon>
    </lineage>
</organism>
<name>A0ABT2J9T4_9PSEU</name>